<keyword evidence="1" id="KW-1133">Transmembrane helix</keyword>
<accession>A0A2M7XCD0</accession>
<evidence type="ECO:0000256" key="1">
    <source>
        <dbReference type="SAM" id="Phobius"/>
    </source>
</evidence>
<evidence type="ECO:0000313" key="3">
    <source>
        <dbReference type="Proteomes" id="UP000229385"/>
    </source>
</evidence>
<proteinExistence type="predicted"/>
<keyword evidence="1" id="KW-0472">Membrane</keyword>
<dbReference type="Proteomes" id="UP000229385">
    <property type="component" value="Unassembled WGS sequence"/>
</dbReference>
<protein>
    <submittedName>
        <fullName evidence="2">Uncharacterized protein</fullName>
    </submittedName>
</protein>
<comment type="caution">
    <text evidence="2">The sequence shown here is derived from an EMBL/GenBank/DDBJ whole genome shotgun (WGS) entry which is preliminary data.</text>
</comment>
<dbReference type="EMBL" id="PFWU01000035">
    <property type="protein sequence ID" value="PJA45482.1"/>
    <property type="molecule type" value="Genomic_DNA"/>
</dbReference>
<feature type="transmembrane region" description="Helical" evidence="1">
    <location>
        <begin position="9"/>
        <end position="29"/>
    </location>
</feature>
<organism evidence="2 3">
    <name type="scientific">Candidatus Uhrbacteria bacterium CG_4_9_14_3_um_filter_50_9</name>
    <dbReference type="NCBI Taxonomy" id="1975035"/>
    <lineage>
        <taxon>Bacteria</taxon>
        <taxon>Candidatus Uhriibacteriota</taxon>
    </lineage>
</organism>
<dbReference type="AlphaFoldDB" id="A0A2M7XCD0"/>
<keyword evidence="1" id="KW-0812">Transmembrane</keyword>
<evidence type="ECO:0000313" key="2">
    <source>
        <dbReference type="EMBL" id="PJA45482.1"/>
    </source>
</evidence>
<name>A0A2M7XCD0_9BACT</name>
<gene>
    <name evidence="2" type="ORF">CO174_02950</name>
</gene>
<reference evidence="3" key="1">
    <citation type="submission" date="2017-09" db="EMBL/GenBank/DDBJ databases">
        <title>Depth-based differentiation of microbial function through sediment-hosted aquifers and enrichment of novel symbionts in the deep terrestrial subsurface.</title>
        <authorList>
            <person name="Probst A.J."/>
            <person name="Ladd B."/>
            <person name="Jarett J.K."/>
            <person name="Geller-Mcgrath D.E."/>
            <person name="Sieber C.M.K."/>
            <person name="Emerson J.B."/>
            <person name="Anantharaman K."/>
            <person name="Thomas B.C."/>
            <person name="Malmstrom R."/>
            <person name="Stieglmeier M."/>
            <person name="Klingl A."/>
            <person name="Woyke T."/>
            <person name="Ryan C.M."/>
            <person name="Banfield J.F."/>
        </authorList>
    </citation>
    <scope>NUCLEOTIDE SEQUENCE [LARGE SCALE GENOMIC DNA]</scope>
</reference>
<sequence length="141" mass="16164">MRYYQRNTYFPLTLTLLTLGLILFMFYAFTYKTEPAAYSIVTEVTEPVDAEAYRTDLAYAVVTFEDEYARASDDLSRLVAAENAVSTLLDMRVPTEYKDLHLELAITLNQLQAALRSTDRNADESLAALEQLKTLYPWLNE</sequence>